<evidence type="ECO:0000313" key="2">
    <source>
        <dbReference type="Proteomes" id="UP001159428"/>
    </source>
</evidence>
<name>A0AAU9W383_9CNID</name>
<evidence type="ECO:0000313" key="1">
    <source>
        <dbReference type="EMBL" id="CAH3044952.1"/>
    </source>
</evidence>
<dbReference type="Proteomes" id="UP001159428">
    <property type="component" value="Unassembled WGS sequence"/>
</dbReference>
<keyword evidence="2" id="KW-1185">Reference proteome</keyword>
<dbReference type="EMBL" id="CALNXJ010000007">
    <property type="protein sequence ID" value="CAH3044952.1"/>
    <property type="molecule type" value="Genomic_DNA"/>
</dbReference>
<organism evidence="1 2">
    <name type="scientific">Pocillopora meandrina</name>
    <dbReference type="NCBI Taxonomy" id="46732"/>
    <lineage>
        <taxon>Eukaryota</taxon>
        <taxon>Metazoa</taxon>
        <taxon>Cnidaria</taxon>
        <taxon>Anthozoa</taxon>
        <taxon>Hexacorallia</taxon>
        <taxon>Scleractinia</taxon>
        <taxon>Astrocoeniina</taxon>
        <taxon>Pocilloporidae</taxon>
        <taxon>Pocillopora</taxon>
    </lineage>
</organism>
<sequence>MTNTNQNFASKIPCYSFEHVPTRLASGGVGLFIDGNLKYTVLEKESHGAFQASWIAISFNKQNNVICGILDCQHNSPDCFSGYVSDTTQKVASTGKSIYLMSDFNFLFALQSSYLLPTIGKPTRMHGMSASPIDDIFVNNPDQVLISGNIITDVSDHFSQFCILTSGIEKVANKTTKKRDFSDISVRFSNDLPIADWDNIILTLEHTPWDTVFVFDEIDDMLESWENLFNNAVDQHCPWRNKRVALVNQTPWMSNAIIDQLRLRDTLLKRSKRSNNPDDWAEYKRARNKAVGMLKSAKRKYYIKT</sequence>
<comment type="caution">
    <text evidence="1">The sequence shown here is derived from an EMBL/GenBank/DDBJ whole genome shotgun (WGS) entry which is preliminary data.</text>
</comment>
<gene>
    <name evidence="1" type="ORF">PMEA_00031488</name>
</gene>
<accession>A0AAU9W383</accession>
<protein>
    <submittedName>
        <fullName evidence="1">Uncharacterized protein</fullName>
    </submittedName>
</protein>
<reference evidence="1 2" key="1">
    <citation type="submission" date="2022-05" db="EMBL/GenBank/DDBJ databases">
        <authorList>
            <consortium name="Genoscope - CEA"/>
            <person name="William W."/>
        </authorList>
    </citation>
    <scope>NUCLEOTIDE SEQUENCE [LARGE SCALE GENOMIC DNA]</scope>
</reference>
<proteinExistence type="predicted"/>
<dbReference type="AlphaFoldDB" id="A0AAU9W383"/>